<feature type="modified residue" description="N6-(pyridoxal phosphate)lysine" evidence="4">
    <location>
        <position position="604"/>
    </location>
</feature>
<dbReference type="AlphaFoldDB" id="D5BZD4"/>
<dbReference type="PIRSF" id="PIRSF000460">
    <property type="entry name" value="Pprylas_GlgP"/>
    <property type="match status" value="1"/>
</dbReference>
<dbReference type="eggNOG" id="COG0058">
    <property type="taxonomic scope" value="Bacteria"/>
</dbReference>
<dbReference type="InterPro" id="IPR052182">
    <property type="entry name" value="Glycogen/Maltodextrin_Phosph"/>
</dbReference>
<dbReference type="OrthoDB" id="7229284at2"/>
<dbReference type="EMBL" id="CP001798">
    <property type="protein sequence ID" value="ADE16148.1"/>
    <property type="molecule type" value="Genomic_DNA"/>
</dbReference>
<dbReference type="Pfam" id="PF11897">
    <property type="entry name" value="DUF3417"/>
    <property type="match status" value="1"/>
</dbReference>
<dbReference type="STRING" id="472759.Nhal_3096"/>
<dbReference type="Gene3D" id="3.40.50.2000">
    <property type="entry name" value="Glycogen Phosphorylase B"/>
    <property type="match status" value="3"/>
</dbReference>
<keyword evidence="6" id="KW-0808">Transferase</keyword>
<accession>D5BZD4</accession>
<keyword evidence="7" id="KW-1185">Reference proteome</keyword>
<evidence type="ECO:0000259" key="5">
    <source>
        <dbReference type="Pfam" id="PF11897"/>
    </source>
</evidence>
<organism evidence="6 7">
    <name type="scientific">Nitrosococcus halophilus (strain Nc4)</name>
    <dbReference type="NCBI Taxonomy" id="472759"/>
    <lineage>
        <taxon>Bacteria</taxon>
        <taxon>Pseudomonadati</taxon>
        <taxon>Pseudomonadota</taxon>
        <taxon>Gammaproteobacteria</taxon>
        <taxon>Chromatiales</taxon>
        <taxon>Chromatiaceae</taxon>
        <taxon>Nitrosococcus</taxon>
    </lineage>
</organism>
<dbReference type="SUPFAM" id="SSF53756">
    <property type="entry name" value="UDP-Glycosyltransferase/glycogen phosphorylase"/>
    <property type="match status" value="1"/>
</dbReference>
<comment type="similarity">
    <text evidence="2">Belongs to the glycogen phosphorylase family.</text>
</comment>
<dbReference type="InterPro" id="IPR024517">
    <property type="entry name" value="Glycogen_phosphorylase_DUF3417"/>
</dbReference>
<dbReference type="PANTHER" id="PTHR42655">
    <property type="entry name" value="GLYCOGEN PHOSPHORYLASE"/>
    <property type="match status" value="1"/>
</dbReference>
<dbReference type="InterPro" id="IPR000811">
    <property type="entry name" value="Glyco_trans_35"/>
</dbReference>
<feature type="domain" description="DUF3417" evidence="5">
    <location>
        <begin position="10"/>
        <end position="117"/>
    </location>
</feature>
<reference evidence="7" key="1">
    <citation type="submission" date="2010-04" db="EMBL/GenBank/DDBJ databases">
        <title>Complete genome sequence of Nitrosococcus halophilus Nc4, a salt-adapted, aerobic obligate ammonia-oxidizing sulfur purple bacterium.</title>
        <authorList>
            <consortium name="US DOE Joint Genome Institute"/>
            <person name="Campbell M.A."/>
            <person name="Malfatti S.A."/>
            <person name="Chain P.S.G."/>
            <person name="Heidelberg J.F."/>
            <person name="Ward B.B."/>
            <person name="Klotz M.G."/>
        </authorList>
    </citation>
    <scope>NUCLEOTIDE SEQUENCE [LARGE SCALE GENOMIC DNA]</scope>
    <source>
        <strain evidence="7">Nc4</strain>
    </source>
</reference>
<comment type="catalytic activity">
    <reaction evidence="1">
        <text>[(1-&gt;4)-alpha-D-glucosyl](n) + phosphate = [(1-&gt;4)-alpha-D-glucosyl](n-1) + alpha-D-glucose 1-phosphate</text>
        <dbReference type="Rhea" id="RHEA:41732"/>
        <dbReference type="Rhea" id="RHEA-COMP:9584"/>
        <dbReference type="Rhea" id="RHEA-COMP:9586"/>
        <dbReference type="ChEBI" id="CHEBI:15444"/>
        <dbReference type="ChEBI" id="CHEBI:43474"/>
        <dbReference type="ChEBI" id="CHEBI:58601"/>
        <dbReference type="EC" id="2.4.1.1"/>
    </reaction>
</comment>
<dbReference type="Pfam" id="PF00343">
    <property type="entry name" value="Phosphorylase"/>
    <property type="match status" value="1"/>
</dbReference>
<dbReference type="RefSeq" id="WP_013033998.1">
    <property type="nucleotide sequence ID" value="NC_013960.1"/>
</dbReference>
<evidence type="ECO:0000313" key="6">
    <source>
        <dbReference type="EMBL" id="ADE16148.1"/>
    </source>
</evidence>
<gene>
    <name evidence="6" type="ordered locus">Nhal_3096</name>
</gene>
<name>D5BZD4_NITHN</name>
<evidence type="ECO:0000256" key="3">
    <source>
        <dbReference type="ARBA" id="ARBA00022533"/>
    </source>
</evidence>
<keyword evidence="4" id="KW-0663">Pyridoxal phosphate</keyword>
<dbReference type="EC" id="2.4.1.1" evidence="6"/>
<dbReference type="GO" id="GO:0030170">
    <property type="term" value="F:pyridoxal phosphate binding"/>
    <property type="evidence" value="ECO:0007669"/>
    <property type="project" value="InterPro"/>
</dbReference>
<dbReference type="GO" id="GO:0008184">
    <property type="term" value="F:glycogen phosphorylase activity"/>
    <property type="evidence" value="ECO:0007669"/>
    <property type="project" value="InterPro"/>
</dbReference>
<evidence type="ECO:0000256" key="1">
    <source>
        <dbReference type="ARBA" id="ARBA00001275"/>
    </source>
</evidence>
<dbReference type="GO" id="GO:0005975">
    <property type="term" value="P:carbohydrate metabolic process"/>
    <property type="evidence" value="ECO:0007669"/>
    <property type="project" value="InterPro"/>
</dbReference>
<evidence type="ECO:0000256" key="4">
    <source>
        <dbReference type="PIRSR" id="PIRSR000460-1"/>
    </source>
</evidence>
<dbReference type="Proteomes" id="UP000001844">
    <property type="component" value="Chromosome"/>
</dbReference>
<dbReference type="KEGG" id="nhl:Nhal_3096"/>
<protein>
    <submittedName>
        <fullName evidence="6">Alpha-glucan phosphorylase</fullName>
        <ecNumber evidence="6">2.4.1.1</ecNumber>
    </submittedName>
</protein>
<dbReference type="PANTHER" id="PTHR42655:SF1">
    <property type="entry name" value="GLYCOGEN PHOSPHORYLASE"/>
    <property type="match status" value="1"/>
</dbReference>
<sequence>MVYPFSIRSLPEELKPLQEIALDLRWTWSHAGDALWKSLAPEVWGRTKNPWLILQNLSQDRLSQLAKNAKFKAHLQELMEDRQCYMESQGWFRETHGDKALRGVAYFSMEFGVGEALPLYAGGLGVLAGDYLKTASDLGVPVVGVGLLFQEGYFRQILGSDGWQQESYPYNDPASLPLEPVLADGGRLHISLDLPGRTLLLRVWRAQVGKVPLYLLDSNDPLNTPTDRGITTILYGGGPERRLMQEVVLGIGGWRLLEALKLPIDVCHLNEGHAALVILERARNFKVRNGFNFHEALMATRAGNIFTTHTPVAAGFDRYSPALLSKYFSYIHRYLDELEITVEELLALGRKNPKDSNEPFNMAYLALRGCAMANGVSHLHGEVSRRMFTSLYPRWPLEEVPVGQITNGVHVPSWDSVWADQVWTEACGKGRWMGSLEAHGEAVKGISDQQLWSFQTDERKQFINAVRERLARQLGEQGSDPETLAEANRVLDPNALTLGFARRFTEYKRPTMLLHDPERLVRLLTHPERPVQLVVAGKAHPEDERGKEMVQAWVAFVQRPEVRQRAVFLQDYDISLAQELVQGVDLWINTPRRPWEACGTSGMKVLVNGGLNLSSLDGWWAEAYRPEVGWALGEGEDGDPECDGIEAERLYLLLEEKVVPAFYERNREGIPESWVSRIRTSMAHLAPSYSSNRMLRQYVEHLYLTAAAAYQKRSANGGKLAKELYQWQEELKRHWHEIHFGNLDIRRQPDEQNWMFELQVYLGEVSPQGVQVQLYAEPKKQGEPPVCQVMAPRKAISGAINGYLYQAVVPSKRPAADYTPRIIPYHPEAKIPGEMTSILWQR</sequence>
<keyword evidence="3" id="KW-0021">Allosteric enzyme</keyword>
<proteinExistence type="inferred from homology"/>
<dbReference type="NCBIfam" id="TIGR02094">
    <property type="entry name" value="more_P_ylases"/>
    <property type="match status" value="1"/>
</dbReference>
<dbReference type="InterPro" id="IPR011834">
    <property type="entry name" value="Agluc_phsphrylas"/>
</dbReference>
<keyword evidence="6" id="KW-0328">Glycosyltransferase</keyword>
<dbReference type="CAZy" id="GT35">
    <property type="family name" value="Glycosyltransferase Family 35"/>
</dbReference>
<evidence type="ECO:0000313" key="7">
    <source>
        <dbReference type="Proteomes" id="UP000001844"/>
    </source>
</evidence>
<evidence type="ECO:0000256" key="2">
    <source>
        <dbReference type="ARBA" id="ARBA00006047"/>
    </source>
</evidence>
<dbReference type="HOGENOM" id="CLU_015112_0_0_6"/>